<dbReference type="RefSeq" id="WP_084036481.1">
    <property type="nucleotide sequence ID" value="NZ_CP066007.1"/>
</dbReference>
<dbReference type="AlphaFoldDB" id="A0A7T4EHR7"/>
<dbReference type="EMBL" id="CP066007">
    <property type="protein sequence ID" value="QQB45339.1"/>
    <property type="molecule type" value="Genomic_DNA"/>
</dbReference>
<accession>A0A7T4EHR7</accession>
<sequence>MPAFTARIPSRWAQREHPKLWTANPKQILLVIAPTRNRAIQELSAHAGPSRGTHWDDLQPASRGALAQLLKEPDVHGISHILMSGRNPINLNA</sequence>
<dbReference type="GeneID" id="92760530"/>
<organism evidence="2 3">
    <name type="scientific">Corynebacterium glucuronolyticum</name>
    <dbReference type="NCBI Taxonomy" id="39791"/>
    <lineage>
        <taxon>Bacteria</taxon>
        <taxon>Bacillati</taxon>
        <taxon>Actinomycetota</taxon>
        <taxon>Actinomycetes</taxon>
        <taxon>Mycobacteriales</taxon>
        <taxon>Corynebacteriaceae</taxon>
        <taxon>Corynebacterium</taxon>
    </lineage>
</organism>
<name>A0A7T4EHR7_9CORY</name>
<reference evidence="2 3" key="1">
    <citation type="submission" date="2020-12" db="EMBL/GenBank/DDBJ databases">
        <title>FDA dAtabase for Regulatory Grade micrObial Sequences (FDA-ARGOS): Supporting development and validation of Infectious Disease Dx tests.</title>
        <authorList>
            <person name="Sproer C."/>
            <person name="Gronow S."/>
            <person name="Severitt S."/>
            <person name="Schroder I."/>
            <person name="Tallon L."/>
            <person name="Sadzewicz L."/>
            <person name="Zhao X."/>
            <person name="Boylan J."/>
            <person name="Ott S."/>
            <person name="Bowen H."/>
            <person name="Vavikolanu K."/>
            <person name="Mehta A."/>
            <person name="Aluvathingal J."/>
            <person name="Nadendla S."/>
            <person name="Lowell S."/>
            <person name="Myers T."/>
            <person name="Yan Y."/>
            <person name="Sichtig H."/>
        </authorList>
    </citation>
    <scope>NUCLEOTIDE SEQUENCE [LARGE SCALE GENOMIC DNA]</scope>
    <source>
        <strain evidence="2 3">FDAARGOS_1053</strain>
    </source>
</reference>
<dbReference type="EMBL" id="CP066007">
    <property type="protein sequence ID" value="QQB47591.1"/>
    <property type="molecule type" value="Genomic_DNA"/>
</dbReference>
<proteinExistence type="predicted"/>
<evidence type="ECO:0000313" key="2">
    <source>
        <dbReference type="EMBL" id="QQB47591.1"/>
    </source>
</evidence>
<protein>
    <submittedName>
        <fullName evidence="2">Uncharacterized protein</fullName>
    </submittedName>
</protein>
<dbReference type="Proteomes" id="UP000596145">
    <property type="component" value="Chromosome"/>
</dbReference>
<evidence type="ECO:0000313" key="3">
    <source>
        <dbReference type="Proteomes" id="UP000596145"/>
    </source>
</evidence>
<gene>
    <name evidence="2" type="ORF">I6I10_06905</name>
    <name evidence="1" type="ORF">I6I10_07275</name>
</gene>
<evidence type="ECO:0000313" key="1">
    <source>
        <dbReference type="EMBL" id="QQB45339.1"/>
    </source>
</evidence>